<dbReference type="AlphaFoldDB" id="A0A3S8U209"/>
<gene>
    <name evidence="1" type="ORF">EI545_01555</name>
</gene>
<organism evidence="1 2">
    <name type="scientific">Tabrizicola piscis</name>
    <dbReference type="NCBI Taxonomy" id="2494374"/>
    <lineage>
        <taxon>Bacteria</taxon>
        <taxon>Pseudomonadati</taxon>
        <taxon>Pseudomonadota</taxon>
        <taxon>Alphaproteobacteria</taxon>
        <taxon>Rhodobacterales</taxon>
        <taxon>Paracoccaceae</taxon>
        <taxon>Tabrizicola</taxon>
    </lineage>
</organism>
<dbReference type="EMBL" id="CP034328">
    <property type="protein sequence ID" value="AZL57644.1"/>
    <property type="molecule type" value="Genomic_DNA"/>
</dbReference>
<evidence type="ECO:0000313" key="1">
    <source>
        <dbReference type="EMBL" id="AZL57644.1"/>
    </source>
</evidence>
<protein>
    <submittedName>
        <fullName evidence="1">Glycosyltransferase</fullName>
    </submittedName>
</protein>
<dbReference type="RefSeq" id="WP_125323832.1">
    <property type="nucleotide sequence ID" value="NZ_CP034328.1"/>
</dbReference>
<evidence type="ECO:0000313" key="2">
    <source>
        <dbReference type="Proteomes" id="UP000282002"/>
    </source>
</evidence>
<dbReference type="CDD" id="cd03801">
    <property type="entry name" value="GT4_PimA-like"/>
    <property type="match status" value="1"/>
</dbReference>
<dbReference type="GO" id="GO:0016740">
    <property type="term" value="F:transferase activity"/>
    <property type="evidence" value="ECO:0007669"/>
    <property type="project" value="UniProtKB-KW"/>
</dbReference>
<dbReference type="SUPFAM" id="SSF53756">
    <property type="entry name" value="UDP-Glycosyltransferase/glycogen phosphorylase"/>
    <property type="match status" value="1"/>
</dbReference>
<dbReference type="KEGG" id="taw:EI545_01555"/>
<dbReference type="OrthoDB" id="9790710at2"/>
<proteinExistence type="predicted"/>
<sequence length="559" mass="60057">MPGPNAAIWFVADGYDPAKGLNGRRVAGMSFLRGFFAHAEVDEFVSLAHATADHRAFADMAKASGVSQPLRAVRLDAPSRLHPVEVVSYPAPPPPQEFWRRAPHGAAAWALCGITHTTATQAVMQTVFDMRSAPQMPWDAVICTSRAVQQSLTRLMELAEDHLATRFPGAILPARPLLPMIPLGVQCDDFRPDPAAGAALRLRLVMGPEDIAVSCIARLTPDEKFDPLPLFLALEAAAPALAARGGRFHLILCGVFRDPSWSPAFATAAQALMPSVGYHLLDGGLAAERKAALSGSDIFVFPIDNLQETFGLAPIEAMAAGLPVIVSDWDGMKDTVPPETGIRIPTEMPREGEATYISLRHLGGTDSYLQYLSQMSALTRIDVPALTRALVTLASDAELRARMGAAGQARVRALYDWSVVIPQMQALWGEQAAMLAHARANARPAKANPARLPTGPAPDVMFEAYPSQPAPDRATRRLRAVDTGPRPDVATTFALRRYDAFNRLIDDPARLQAILAAHAAAGPGGATLAEVAAQTGLHPHTIARATLWLAKYHFLEDIP</sequence>
<accession>A0A3S8U209</accession>
<dbReference type="Pfam" id="PF13692">
    <property type="entry name" value="Glyco_trans_1_4"/>
    <property type="match status" value="1"/>
</dbReference>
<keyword evidence="2" id="KW-1185">Reference proteome</keyword>
<name>A0A3S8U209_9RHOB</name>
<dbReference type="Gene3D" id="3.40.50.2000">
    <property type="entry name" value="Glycogen Phosphorylase B"/>
    <property type="match status" value="3"/>
</dbReference>
<dbReference type="PANTHER" id="PTHR12526">
    <property type="entry name" value="GLYCOSYLTRANSFERASE"/>
    <property type="match status" value="1"/>
</dbReference>
<reference evidence="1 2" key="1">
    <citation type="submission" date="2018-12" db="EMBL/GenBank/DDBJ databases">
        <title>Complete genome sequencing of Tabrizicola sp. K13M18.</title>
        <authorList>
            <person name="Bae J.-W."/>
        </authorList>
    </citation>
    <scope>NUCLEOTIDE SEQUENCE [LARGE SCALE GENOMIC DNA]</scope>
    <source>
        <strain evidence="1 2">K13M18</strain>
    </source>
</reference>
<keyword evidence="1" id="KW-0808">Transferase</keyword>
<dbReference type="Proteomes" id="UP000282002">
    <property type="component" value="Chromosome"/>
</dbReference>